<comment type="caution">
    <text evidence="13">The sequence shown here is derived from an EMBL/GenBank/DDBJ whole genome shotgun (WGS) entry which is preliminary data.</text>
</comment>
<feature type="region of interest" description="Disordered" evidence="9">
    <location>
        <begin position="403"/>
        <end position="424"/>
    </location>
</feature>
<evidence type="ECO:0000256" key="10">
    <source>
        <dbReference type="SAM" id="Phobius"/>
    </source>
</evidence>
<evidence type="ECO:0000256" key="7">
    <source>
        <dbReference type="ARBA" id="ARBA00023180"/>
    </source>
</evidence>
<feature type="compositionally biased region" description="Basic and acidic residues" evidence="9">
    <location>
        <begin position="164"/>
        <end position="182"/>
    </location>
</feature>
<dbReference type="GO" id="GO:0030509">
    <property type="term" value="P:BMP signaling pathway"/>
    <property type="evidence" value="ECO:0007669"/>
    <property type="project" value="TreeGrafter"/>
</dbReference>
<evidence type="ECO:0000313" key="13">
    <source>
        <dbReference type="EMBL" id="KAK3791369.1"/>
    </source>
</evidence>
<evidence type="ECO:0000256" key="5">
    <source>
        <dbReference type="ARBA" id="ARBA00022729"/>
    </source>
</evidence>
<evidence type="ECO:0000256" key="4">
    <source>
        <dbReference type="ARBA" id="ARBA00022622"/>
    </source>
</evidence>
<evidence type="ECO:0000256" key="8">
    <source>
        <dbReference type="ARBA" id="ARBA00023288"/>
    </source>
</evidence>
<feature type="transmembrane region" description="Helical" evidence="10">
    <location>
        <begin position="51"/>
        <end position="68"/>
    </location>
</feature>
<gene>
    <name evidence="13" type="ORF">RRG08_012551</name>
</gene>
<evidence type="ECO:0000256" key="2">
    <source>
        <dbReference type="ARBA" id="ARBA00005321"/>
    </source>
</evidence>
<evidence type="ECO:0000313" key="14">
    <source>
        <dbReference type="Proteomes" id="UP001283361"/>
    </source>
</evidence>
<dbReference type="InterPro" id="IPR040287">
    <property type="entry name" value="RGM"/>
</dbReference>
<name>A0AAE1E1Y5_9GAST</name>
<reference evidence="13" key="1">
    <citation type="journal article" date="2023" name="G3 (Bethesda)">
        <title>A reference genome for the long-term kleptoplast-retaining sea slug Elysia crispata morphotype clarki.</title>
        <authorList>
            <person name="Eastman K.E."/>
            <person name="Pendleton A.L."/>
            <person name="Shaikh M.A."/>
            <person name="Suttiyut T."/>
            <person name="Ogas R."/>
            <person name="Tomko P."/>
            <person name="Gavelis G."/>
            <person name="Widhalm J.R."/>
            <person name="Wisecaver J.H."/>
        </authorList>
    </citation>
    <scope>NUCLEOTIDE SEQUENCE</scope>
    <source>
        <strain evidence="13">ECLA1</strain>
    </source>
</reference>
<evidence type="ECO:0000256" key="9">
    <source>
        <dbReference type="SAM" id="MobiDB-lite"/>
    </source>
</evidence>
<keyword evidence="14" id="KW-1185">Reference proteome</keyword>
<evidence type="ECO:0000256" key="6">
    <source>
        <dbReference type="ARBA" id="ARBA00023136"/>
    </source>
</evidence>
<feature type="compositionally biased region" description="Polar residues" evidence="9">
    <location>
        <begin position="406"/>
        <end position="424"/>
    </location>
</feature>
<evidence type="ECO:0000259" key="11">
    <source>
        <dbReference type="Pfam" id="PF06534"/>
    </source>
</evidence>
<dbReference type="EMBL" id="JAWDGP010001473">
    <property type="protein sequence ID" value="KAK3791369.1"/>
    <property type="molecule type" value="Genomic_DNA"/>
</dbReference>
<keyword evidence="10" id="KW-1133">Transmembrane helix</keyword>
<feature type="transmembrane region" description="Helical" evidence="10">
    <location>
        <begin position="512"/>
        <end position="532"/>
    </location>
</feature>
<dbReference type="GO" id="GO:0005886">
    <property type="term" value="C:plasma membrane"/>
    <property type="evidence" value="ECO:0007669"/>
    <property type="project" value="UniProtKB-SubCell"/>
</dbReference>
<dbReference type="Pfam" id="PF06535">
    <property type="entry name" value="RGM_N"/>
    <property type="match status" value="1"/>
</dbReference>
<evidence type="ECO:0008006" key="15">
    <source>
        <dbReference type="Google" id="ProtNLM"/>
    </source>
</evidence>
<dbReference type="GO" id="GO:0098552">
    <property type="term" value="C:side of membrane"/>
    <property type="evidence" value="ECO:0007669"/>
    <property type="project" value="UniProtKB-KW"/>
</dbReference>
<keyword evidence="7" id="KW-0325">Glycoprotein</keyword>
<feature type="domain" description="Repulsive guidance molecule C-terminal" evidence="11">
    <location>
        <begin position="206"/>
        <end position="481"/>
    </location>
</feature>
<comment type="subcellular location">
    <subcellularLocation>
        <location evidence="1">Cell membrane</location>
        <topology evidence="1">Lipid-anchor</topology>
        <topology evidence="1">GPI-anchor</topology>
    </subcellularLocation>
</comment>
<dbReference type="PANTHER" id="PTHR31428:SF6">
    <property type="entry name" value="REPULSIVE GUIDANCE MOLECULE B HOMOLOG DRAG-1"/>
    <property type="match status" value="1"/>
</dbReference>
<comment type="similarity">
    <text evidence="2">Belongs to the repulsive guidance molecule (RGM) family.</text>
</comment>
<protein>
    <recommendedName>
        <fullName evidence="15">Repulsive guidance molecule A</fullName>
    </recommendedName>
</protein>
<dbReference type="Gene3D" id="3.40.1000.10">
    <property type="entry name" value="Mog1/PsbP, alpha/beta/alpha sandwich"/>
    <property type="match status" value="1"/>
</dbReference>
<feature type="region of interest" description="Disordered" evidence="9">
    <location>
        <begin position="164"/>
        <end position="189"/>
    </location>
</feature>
<evidence type="ECO:0000256" key="1">
    <source>
        <dbReference type="ARBA" id="ARBA00004609"/>
    </source>
</evidence>
<dbReference type="InterPro" id="IPR010536">
    <property type="entry name" value="RGM_N"/>
</dbReference>
<keyword evidence="8" id="KW-0449">Lipoprotein</keyword>
<keyword evidence="3" id="KW-1003">Cell membrane</keyword>
<dbReference type="Pfam" id="PF06534">
    <property type="entry name" value="RGM_C"/>
    <property type="match status" value="1"/>
</dbReference>
<keyword evidence="5" id="KW-0732">Signal</keyword>
<evidence type="ECO:0000259" key="12">
    <source>
        <dbReference type="Pfam" id="PF06535"/>
    </source>
</evidence>
<dbReference type="Proteomes" id="UP001283361">
    <property type="component" value="Unassembled WGS sequence"/>
</dbReference>
<keyword evidence="10" id="KW-0812">Transmembrane</keyword>
<evidence type="ECO:0000256" key="3">
    <source>
        <dbReference type="ARBA" id="ARBA00022475"/>
    </source>
</evidence>
<sequence length="557" mass="60621">MAYGVFFAAVHREEVSQRTVAARGLLCTAFAWKGMGSSGYHKPPALAIPSYFGYIILMLSLTLASVAANGTPLGLIRDGDAGGSEMSISGGSQTGKTCNLKPCLDDYSLAQNELFNKDPALRDRDSICAALLDYKRCIMSTKGCAADLMYHTVRTLYLKQRKDNGCPEEEDRKKPRKTENGRSKHGRVQGPLIPPAMCVYQGPQVYRHCGLFGDPHLRTFYGDFQTCKVEGAWPLVNNDYLTVQVTNDPVDGNTDVTATSTLTVIVKGNPECTSQNFLQYQAQSDSLPSTFDDGQVQVGPYHSVELVEVEPGAHVEIHIRYINTIVVVRRIGRYLTFSIQMPESLINGTSGGLGGPVGRGFSASASGASSFQGVQLCLRGCPESELINFQDYLAARRDSIADVAPRSSSPSDGDSMENLQGDGSIQDNVVSSRAEAEELCRDASVVGFYFDFCVFDLMATGDRNFTLSAVSAMQDVLRLDPSAASTMDNRTTLEKYDQQFYRGSASRYTLNFWRTSIPSASVVFLSATGIFGGSVYRPQSVLVFLTALTLLLLLSSR</sequence>
<accession>A0AAE1E1Y5</accession>
<dbReference type="AlphaFoldDB" id="A0AAE1E1Y5"/>
<dbReference type="PANTHER" id="PTHR31428">
    <property type="entry name" value="RGM DOMAIN FAMILY MEMBER DRAG-1"/>
    <property type="match status" value="1"/>
</dbReference>
<feature type="domain" description="Repulsive guidance molecule N-terminal" evidence="12">
    <location>
        <begin position="98"/>
        <end position="167"/>
    </location>
</feature>
<dbReference type="GO" id="GO:0015026">
    <property type="term" value="F:coreceptor activity"/>
    <property type="evidence" value="ECO:0007669"/>
    <property type="project" value="TreeGrafter"/>
</dbReference>
<dbReference type="InterPro" id="IPR009496">
    <property type="entry name" value="RGM_C"/>
</dbReference>
<keyword evidence="6 10" id="KW-0472">Membrane</keyword>
<proteinExistence type="inferred from homology"/>
<organism evidence="13 14">
    <name type="scientific">Elysia crispata</name>
    <name type="common">lettuce slug</name>
    <dbReference type="NCBI Taxonomy" id="231223"/>
    <lineage>
        <taxon>Eukaryota</taxon>
        <taxon>Metazoa</taxon>
        <taxon>Spiralia</taxon>
        <taxon>Lophotrochozoa</taxon>
        <taxon>Mollusca</taxon>
        <taxon>Gastropoda</taxon>
        <taxon>Heterobranchia</taxon>
        <taxon>Euthyneura</taxon>
        <taxon>Panpulmonata</taxon>
        <taxon>Sacoglossa</taxon>
        <taxon>Placobranchoidea</taxon>
        <taxon>Plakobranchidae</taxon>
        <taxon>Elysia</taxon>
    </lineage>
</organism>
<feature type="transmembrane region" description="Helical" evidence="10">
    <location>
        <begin position="538"/>
        <end position="555"/>
    </location>
</feature>
<keyword evidence="4" id="KW-0336">GPI-anchor</keyword>